<dbReference type="InterPro" id="IPR018039">
    <property type="entry name" value="IF_conserved"/>
</dbReference>
<accession>A0ABQ9VP36</accession>
<dbReference type="Gene3D" id="1.20.5.170">
    <property type="match status" value="1"/>
</dbReference>
<sequence length="158" mass="17306">MALGIEIAAYRKLLEGEETRLSFTGVGSITSGYSQSSRQVFGRSAYGGLQTSSYLMSTRSFSSYCTSHVQEEQIEVEETIEAAKAEKAKDEPPSEGEAKEEEKDKEEEAAEDEEAAKEESEEAKEEGGEVEEGEETKEAEECWGVEGAGEEQAPEKKD</sequence>
<comment type="subcellular location">
    <subcellularLocation>
        <location evidence="1">Cytoplasm</location>
    </subcellularLocation>
</comment>
<feature type="compositionally biased region" description="Basic and acidic residues" evidence="5">
    <location>
        <begin position="81"/>
        <end position="102"/>
    </location>
</feature>
<dbReference type="InterPro" id="IPR039008">
    <property type="entry name" value="IF_rod_dom"/>
</dbReference>
<keyword evidence="8" id="KW-1185">Reference proteome</keyword>
<dbReference type="Proteomes" id="UP001266305">
    <property type="component" value="Unassembled WGS sequence"/>
</dbReference>
<dbReference type="PROSITE" id="PS00226">
    <property type="entry name" value="IF_ROD_1"/>
    <property type="match status" value="1"/>
</dbReference>
<evidence type="ECO:0000256" key="5">
    <source>
        <dbReference type="SAM" id="MobiDB-lite"/>
    </source>
</evidence>
<gene>
    <name evidence="7" type="ORF">P7K49_010395</name>
</gene>
<dbReference type="PROSITE" id="PS51842">
    <property type="entry name" value="IF_ROD_2"/>
    <property type="match status" value="1"/>
</dbReference>
<dbReference type="InterPro" id="IPR050405">
    <property type="entry name" value="Intermediate_filament"/>
</dbReference>
<feature type="compositionally biased region" description="Acidic residues" evidence="5">
    <location>
        <begin position="103"/>
        <end position="143"/>
    </location>
</feature>
<dbReference type="PANTHER" id="PTHR45652:SF8">
    <property type="entry name" value="NEUROFILAMENT LIGHT POLYPEPTIDE"/>
    <property type="match status" value="1"/>
</dbReference>
<proteinExistence type="predicted"/>
<dbReference type="PANTHER" id="PTHR45652">
    <property type="entry name" value="GLIAL FIBRILLARY ACIDIC PROTEIN"/>
    <property type="match status" value="1"/>
</dbReference>
<feature type="region of interest" description="Disordered" evidence="5">
    <location>
        <begin position="66"/>
        <end position="158"/>
    </location>
</feature>
<name>A0ABQ9VP36_SAGOE</name>
<evidence type="ECO:0000259" key="6">
    <source>
        <dbReference type="PROSITE" id="PS51842"/>
    </source>
</evidence>
<keyword evidence="4" id="KW-0175">Coiled coil</keyword>
<keyword evidence="2" id="KW-0963">Cytoplasm</keyword>
<reference evidence="7 8" key="1">
    <citation type="submission" date="2023-05" db="EMBL/GenBank/DDBJ databases">
        <title>B98-5 Cell Line De Novo Hybrid Assembly: An Optical Mapping Approach.</title>
        <authorList>
            <person name="Kananen K."/>
            <person name="Auerbach J.A."/>
            <person name="Kautto E."/>
            <person name="Blachly J.S."/>
        </authorList>
    </citation>
    <scope>NUCLEOTIDE SEQUENCE [LARGE SCALE GENOMIC DNA]</scope>
    <source>
        <strain evidence="7">B95-8</strain>
        <tissue evidence="7">Cell line</tissue>
    </source>
</reference>
<protein>
    <recommendedName>
        <fullName evidence="6">IF rod domain-containing protein</fullName>
    </recommendedName>
</protein>
<dbReference type="SUPFAM" id="SSF64593">
    <property type="entry name" value="Intermediate filament protein, coiled coil region"/>
    <property type="match status" value="1"/>
</dbReference>
<keyword evidence="3" id="KW-0403">Intermediate filament</keyword>
<evidence type="ECO:0000256" key="3">
    <source>
        <dbReference type="ARBA" id="ARBA00022754"/>
    </source>
</evidence>
<feature type="domain" description="IF rod" evidence="6">
    <location>
        <begin position="1"/>
        <end position="21"/>
    </location>
</feature>
<evidence type="ECO:0000256" key="1">
    <source>
        <dbReference type="ARBA" id="ARBA00004496"/>
    </source>
</evidence>
<evidence type="ECO:0000313" key="7">
    <source>
        <dbReference type="EMBL" id="KAK2110649.1"/>
    </source>
</evidence>
<organism evidence="7 8">
    <name type="scientific">Saguinus oedipus</name>
    <name type="common">Cotton-top tamarin</name>
    <name type="synonym">Oedipomidas oedipus</name>
    <dbReference type="NCBI Taxonomy" id="9490"/>
    <lineage>
        <taxon>Eukaryota</taxon>
        <taxon>Metazoa</taxon>
        <taxon>Chordata</taxon>
        <taxon>Craniata</taxon>
        <taxon>Vertebrata</taxon>
        <taxon>Euteleostomi</taxon>
        <taxon>Mammalia</taxon>
        <taxon>Eutheria</taxon>
        <taxon>Euarchontoglires</taxon>
        <taxon>Primates</taxon>
        <taxon>Haplorrhini</taxon>
        <taxon>Platyrrhini</taxon>
        <taxon>Cebidae</taxon>
        <taxon>Callitrichinae</taxon>
        <taxon>Saguinus</taxon>
    </lineage>
</organism>
<evidence type="ECO:0000256" key="2">
    <source>
        <dbReference type="ARBA" id="ARBA00022490"/>
    </source>
</evidence>
<evidence type="ECO:0000313" key="8">
    <source>
        <dbReference type="Proteomes" id="UP001266305"/>
    </source>
</evidence>
<dbReference type="EMBL" id="JASSZA010000005">
    <property type="protein sequence ID" value="KAK2110649.1"/>
    <property type="molecule type" value="Genomic_DNA"/>
</dbReference>
<comment type="caution">
    <text evidence="7">The sequence shown here is derived from an EMBL/GenBank/DDBJ whole genome shotgun (WGS) entry which is preliminary data.</text>
</comment>
<evidence type="ECO:0000256" key="4">
    <source>
        <dbReference type="ARBA" id="ARBA00023054"/>
    </source>
</evidence>